<dbReference type="GO" id="GO:0055085">
    <property type="term" value="P:transmembrane transport"/>
    <property type="evidence" value="ECO:0007669"/>
    <property type="project" value="InterPro"/>
</dbReference>
<gene>
    <name evidence="3" type="ORF">AWB80_07754</name>
</gene>
<dbReference type="Pfam" id="PF04120">
    <property type="entry name" value="Iron_permease"/>
    <property type="match status" value="1"/>
</dbReference>
<evidence type="ECO:0000313" key="4">
    <source>
        <dbReference type="Proteomes" id="UP000054911"/>
    </source>
</evidence>
<organism evidence="3 4">
    <name type="scientific">Caballeronia pedi</name>
    <dbReference type="NCBI Taxonomy" id="1777141"/>
    <lineage>
        <taxon>Bacteria</taxon>
        <taxon>Pseudomonadati</taxon>
        <taxon>Pseudomonadota</taxon>
        <taxon>Betaproteobacteria</taxon>
        <taxon>Burkholderiales</taxon>
        <taxon>Burkholderiaceae</taxon>
        <taxon>Caballeronia</taxon>
    </lineage>
</organism>
<evidence type="ECO:0000256" key="1">
    <source>
        <dbReference type="SAM" id="MobiDB-lite"/>
    </source>
</evidence>
<keyword evidence="2" id="KW-1133">Transmembrane helix</keyword>
<keyword evidence="2" id="KW-0812">Transmembrane</keyword>
<keyword evidence="4" id="KW-1185">Reference proteome</keyword>
<sequence>MAEQSRFPEADPIQTVPNTSTPSYANRHPVSRAFDNFASAVTRWAGSPLAFGLAVISVVAWLISGPVFHYSEDWQLVINTGTTIVTFLMVFLIQQSANKDSVAVHLKLNELLASNRSANNQLIGIEDASEQELRKLAAAYLKLASERTQQADAYDPDFGAAADIARRLANAKARAGA</sequence>
<proteinExistence type="predicted"/>
<dbReference type="STRING" id="1777141.AWB80_07754"/>
<dbReference type="OrthoDB" id="119761at2"/>
<evidence type="ECO:0000313" key="3">
    <source>
        <dbReference type="EMBL" id="SAK99931.1"/>
    </source>
</evidence>
<feature type="transmembrane region" description="Helical" evidence="2">
    <location>
        <begin position="49"/>
        <end position="68"/>
    </location>
</feature>
<keyword evidence="2" id="KW-0472">Membrane</keyword>
<feature type="region of interest" description="Disordered" evidence="1">
    <location>
        <begin position="1"/>
        <end position="25"/>
    </location>
</feature>
<dbReference type="RefSeq" id="WP_061179948.1">
    <property type="nucleotide sequence ID" value="NZ_FCOE02000055.1"/>
</dbReference>
<dbReference type="AlphaFoldDB" id="A0A158DZ54"/>
<dbReference type="Proteomes" id="UP000054911">
    <property type="component" value="Unassembled WGS sequence"/>
</dbReference>
<dbReference type="InterPro" id="IPR007251">
    <property type="entry name" value="Iron_permease_Fet4"/>
</dbReference>
<comment type="caution">
    <text evidence="3">The sequence shown here is derived from an EMBL/GenBank/DDBJ whole genome shotgun (WGS) entry which is preliminary data.</text>
</comment>
<reference evidence="3" key="1">
    <citation type="submission" date="2016-01" db="EMBL/GenBank/DDBJ databases">
        <authorList>
            <person name="Peeters C."/>
        </authorList>
    </citation>
    <scope>NUCLEOTIDE SEQUENCE [LARGE SCALE GENOMIC DNA]</scope>
    <source>
        <strain evidence="3">LMG 29323</strain>
    </source>
</reference>
<dbReference type="EMBL" id="FCOE02000055">
    <property type="protein sequence ID" value="SAK99931.1"/>
    <property type="molecule type" value="Genomic_DNA"/>
</dbReference>
<protein>
    <submittedName>
        <fullName evidence="3">Low affinity iron permease</fullName>
    </submittedName>
</protein>
<accession>A0A158DZ54</accession>
<feature type="transmembrane region" description="Helical" evidence="2">
    <location>
        <begin position="74"/>
        <end position="93"/>
    </location>
</feature>
<feature type="compositionally biased region" description="Polar residues" evidence="1">
    <location>
        <begin position="15"/>
        <end position="24"/>
    </location>
</feature>
<name>A0A158DZ54_9BURK</name>
<evidence type="ECO:0000256" key="2">
    <source>
        <dbReference type="SAM" id="Phobius"/>
    </source>
</evidence>